<dbReference type="InterPro" id="IPR009057">
    <property type="entry name" value="Homeodomain-like_sf"/>
</dbReference>
<dbReference type="SUPFAM" id="SSF48498">
    <property type="entry name" value="Tetracyclin repressor-like, C-terminal domain"/>
    <property type="match status" value="1"/>
</dbReference>
<dbReference type="InterPro" id="IPR039536">
    <property type="entry name" value="TetR_C_Proteobacteria"/>
</dbReference>
<sequence length="187" mass="20836">MFLSKGFEGTSMQDVARAAKVSKGTLYVYFDNKESMFNALVLKECGRMHETVRRIGVGVGPVEEELCLIARRMIEALLEREVLAAMRMMIGAAETFPDLARNIYAAGPMRTILLLGEYFELRCSQGDLVIDDCKEAGAEFVDLLLAGLQRRALLMVPPFTDAEIDALVERRVSRFLVAYAPPHTGKE</sequence>
<dbReference type="Pfam" id="PF14246">
    <property type="entry name" value="TetR_C_7"/>
    <property type="match status" value="1"/>
</dbReference>
<evidence type="ECO:0000256" key="1">
    <source>
        <dbReference type="ARBA" id="ARBA00023125"/>
    </source>
</evidence>
<dbReference type="InterPro" id="IPR050109">
    <property type="entry name" value="HTH-type_TetR-like_transc_reg"/>
</dbReference>
<dbReference type="PROSITE" id="PS50977">
    <property type="entry name" value="HTH_TETR_2"/>
    <property type="match status" value="1"/>
</dbReference>
<dbReference type="PANTHER" id="PTHR30055:SF146">
    <property type="entry name" value="HTH-TYPE TRANSCRIPTIONAL DUAL REGULATOR CECR"/>
    <property type="match status" value="1"/>
</dbReference>
<dbReference type="Gene3D" id="1.10.10.60">
    <property type="entry name" value="Homeodomain-like"/>
    <property type="match status" value="1"/>
</dbReference>
<dbReference type="GO" id="GO:0003700">
    <property type="term" value="F:DNA-binding transcription factor activity"/>
    <property type="evidence" value="ECO:0007669"/>
    <property type="project" value="TreeGrafter"/>
</dbReference>
<comment type="caution">
    <text evidence="4">The sequence shown here is derived from an EMBL/GenBank/DDBJ whole genome shotgun (WGS) entry which is preliminary data.</text>
</comment>
<dbReference type="PANTHER" id="PTHR30055">
    <property type="entry name" value="HTH-TYPE TRANSCRIPTIONAL REGULATOR RUTR"/>
    <property type="match status" value="1"/>
</dbReference>
<dbReference type="InterPro" id="IPR001647">
    <property type="entry name" value="HTH_TetR"/>
</dbReference>
<dbReference type="EMBL" id="QZCG01000007">
    <property type="protein sequence ID" value="RJE85062.1"/>
    <property type="molecule type" value="Genomic_DNA"/>
</dbReference>
<dbReference type="InterPro" id="IPR036271">
    <property type="entry name" value="Tet_transcr_reg_TetR-rel_C_sf"/>
</dbReference>
<name>A0A418SVQ5_9RHOB</name>
<dbReference type="SUPFAM" id="SSF46689">
    <property type="entry name" value="Homeodomain-like"/>
    <property type="match status" value="1"/>
</dbReference>
<proteinExistence type="predicted"/>
<organism evidence="4 5">
    <name type="scientific">Paracoccus onubensis</name>
    <dbReference type="NCBI Taxonomy" id="1675788"/>
    <lineage>
        <taxon>Bacteria</taxon>
        <taxon>Pseudomonadati</taxon>
        <taxon>Pseudomonadota</taxon>
        <taxon>Alphaproteobacteria</taxon>
        <taxon>Rhodobacterales</taxon>
        <taxon>Paracoccaceae</taxon>
        <taxon>Paracoccus</taxon>
    </lineage>
</organism>
<evidence type="ECO:0000256" key="2">
    <source>
        <dbReference type="PROSITE-ProRule" id="PRU00335"/>
    </source>
</evidence>
<keyword evidence="1 2" id="KW-0238">DNA-binding</keyword>
<evidence type="ECO:0000259" key="3">
    <source>
        <dbReference type="PROSITE" id="PS50977"/>
    </source>
</evidence>
<evidence type="ECO:0000313" key="5">
    <source>
        <dbReference type="Proteomes" id="UP000284202"/>
    </source>
</evidence>
<feature type="domain" description="HTH tetR-type" evidence="3">
    <location>
        <begin position="1"/>
        <end position="48"/>
    </location>
</feature>
<dbReference type="GO" id="GO:0000976">
    <property type="term" value="F:transcription cis-regulatory region binding"/>
    <property type="evidence" value="ECO:0007669"/>
    <property type="project" value="TreeGrafter"/>
</dbReference>
<dbReference type="Pfam" id="PF00440">
    <property type="entry name" value="TetR_N"/>
    <property type="match status" value="1"/>
</dbReference>
<gene>
    <name evidence="4" type="ORF">D3P04_11685</name>
</gene>
<accession>A0A418SVQ5</accession>
<keyword evidence="5" id="KW-1185">Reference proteome</keyword>
<feature type="DNA-binding region" description="H-T-H motif" evidence="2">
    <location>
        <begin position="11"/>
        <end position="30"/>
    </location>
</feature>
<dbReference type="Proteomes" id="UP000284202">
    <property type="component" value="Unassembled WGS sequence"/>
</dbReference>
<protein>
    <submittedName>
        <fullName evidence="4">TetR/AcrR family transcriptional regulator</fullName>
    </submittedName>
</protein>
<dbReference type="InterPro" id="IPR023772">
    <property type="entry name" value="DNA-bd_HTH_TetR-type_CS"/>
</dbReference>
<dbReference type="PROSITE" id="PS01081">
    <property type="entry name" value="HTH_TETR_1"/>
    <property type="match status" value="1"/>
</dbReference>
<evidence type="ECO:0000313" key="4">
    <source>
        <dbReference type="EMBL" id="RJE85062.1"/>
    </source>
</evidence>
<dbReference type="Gene3D" id="1.10.357.10">
    <property type="entry name" value="Tetracycline Repressor, domain 2"/>
    <property type="match status" value="1"/>
</dbReference>
<dbReference type="OrthoDB" id="9816431at2"/>
<reference evidence="5" key="1">
    <citation type="submission" date="2018-09" db="EMBL/GenBank/DDBJ databases">
        <title>Acidovorax cavernicola nov. sp. isolated from Gruta de las Maravillas (Aracena, Spain).</title>
        <authorList>
            <person name="Jurado V."/>
            <person name="Gutierrez-Patricio S."/>
            <person name="Gonzalez-Pimentel J.L."/>
            <person name="Miller A.Z."/>
            <person name="Laiz L."/>
            <person name="Saiz-Jimenez C."/>
        </authorList>
    </citation>
    <scope>NUCLEOTIDE SEQUENCE [LARGE SCALE GENOMIC DNA]</scope>
    <source>
        <strain evidence="5">1011MAR3C25</strain>
    </source>
</reference>
<dbReference type="AlphaFoldDB" id="A0A418SVQ5"/>